<evidence type="ECO:0000256" key="1">
    <source>
        <dbReference type="SAM" id="MobiDB-lite"/>
    </source>
</evidence>
<evidence type="ECO:0008006" key="4">
    <source>
        <dbReference type="Google" id="ProtNLM"/>
    </source>
</evidence>
<evidence type="ECO:0000313" key="2">
    <source>
        <dbReference type="EMBL" id="MBE1491039.1"/>
    </source>
</evidence>
<dbReference type="EMBL" id="JADBEB010000001">
    <property type="protein sequence ID" value="MBE1491039.1"/>
    <property type="molecule type" value="Genomic_DNA"/>
</dbReference>
<sequence length="78" mass="7881">MGYRARQGEQPVDPDHAEDEDGQARLTQVVVETPVPAPSGTDERPDIVTEDDNSGVAGGASGGTGGSAATTGHPDSVH</sequence>
<dbReference type="Proteomes" id="UP000649753">
    <property type="component" value="Unassembled WGS sequence"/>
</dbReference>
<dbReference type="AlphaFoldDB" id="A0A927R941"/>
<dbReference type="RefSeq" id="WP_192770197.1">
    <property type="nucleotide sequence ID" value="NZ_JADBEB010000001.1"/>
</dbReference>
<comment type="caution">
    <text evidence="2">The sequence shown here is derived from an EMBL/GenBank/DDBJ whole genome shotgun (WGS) entry which is preliminary data.</text>
</comment>
<proteinExistence type="predicted"/>
<reference evidence="2" key="1">
    <citation type="submission" date="2020-10" db="EMBL/GenBank/DDBJ databases">
        <title>Sequencing the genomes of 1000 actinobacteria strains.</title>
        <authorList>
            <person name="Klenk H.-P."/>
        </authorList>
    </citation>
    <scope>NUCLEOTIDE SEQUENCE</scope>
    <source>
        <strain evidence="2">DSM 46832</strain>
    </source>
</reference>
<name>A0A927R941_9ACTN</name>
<accession>A0A927R941</accession>
<feature type="region of interest" description="Disordered" evidence="1">
    <location>
        <begin position="1"/>
        <end position="78"/>
    </location>
</feature>
<keyword evidence="3" id="KW-1185">Reference proteome</keyword>
<evidence type="ECO:0000313" key="3">
    <source>
        <dbReference type="Proteomes" id="UP000649753"/>
    </source>
</evidence>
<organism evidence="2 3">
    <name type="scientific">Plantactinospora soyae</name>
    <dbReference type="NCBI Taxonomy" id="1544732"/>
    <lineage>
        <taxon>Bacteria</taxon>
        <taxon>Bacillati</taxon>
        <taxon>Actinomycetota</taxon>
        <taxon>Actinomycetes</taxon>
        <taxon>Micromonosporales</taxon>
        <taxon>Micromonosporaceae</taxon>
        <taxon>Plantactinospora</taxon>
    </lineage>
</organism>
<protein>
    <recommendedName>
        <fullName evidence="4">Preprotein translocase YidC</fullName>
    </recommendedName>
</protein>
<feature type="compositionally biased region" description="Gly residues" evidence="1">
    <location>
        <begin position="56"/>
        <end position="66"/>
    </location>
</feature>
<gene>
    <name evidence="2" type="ORF">H4W31_006677</name>
</gene>